<evidence type="ECO:0000313" key="9">
    <source>
        <dbReference type="Proteomes" id="UP000222862"/>
    </source>
</evidence>
<feature type="transmembrane region" description="Helical" evidence="7">
    <location>
        <begin position="111"/>
        <end position="131"/>
    </location>
</feature>
<dbReference type="GO" id="GO:0005886">
    <property type="term" value="C:plasma membrane"/>
    <property type="evidence" value="ECO:0007669"/>
    <property type="project" value="UniProtKB-SubCell"/>
</dbReference>
<name>A0A2B7YLS6_FUSNP</name>
<feature type="transmembrane region" description="Helical" evidence="7">
    <location>
        <begin position="78"/>
        <end position="99"/>
    </location>
</feature>
<dbReference type="PANTHER" id="PTHR43663:SF1">
    <property type="entry name" value="CHROMATE TRANSPORTER"/>
    <property type="match status" value="1"/>
</dbReference>
<gene>
    <name evidence="8" type="ORF">RN96_05130</name>
</gene>
<dbReference type="GO" id="GO:0015109">
    <property type="term" value="F:chromate transmembrane transporter activity"/>
    <property type="evidence" value="ECO:0007669"/>
    <property type="project" value="InterPro"/>
</dbReference>
<dbReference type="Proteomes" id="UP000222862">
    <property type="component" value="Unassembled WGS sequence"/>
</dbReference>
<keyword evidence="4 7" id="KW-0812">Transmembrane</keyword>
<feature type="transmembrane region" description="Helical" evidence="7">
    <location>
        <begin position="143"/>
        <end position="176"/>
    </location>
</feature>
<evidence type="ECO:0000256" key="2">
    <source>
        <dbReference type="ARBA" id="ARBA00005262"/>
    </source>
</evidence>
<dbReference type="PANTHER" id="PTHR43663">
    <property type="entry name" value="CHROMATE TRANSPORT PROTEIN-RELATED"/>
    <property type="match status" value="1"/>
</dbReference>
<protein>
    <submittedName>
        <fullName evidence="8">Chromate transporter</fullName>
    </submittedName>
</protein>
<evidence type="ECO:0000256" key="1">
    <source>
        <dbReference type="ARBA" id="ARBA00004651"/>
    </source>
</evidence>
<evidence type="ECO:0000256" key="5">
    <source>
        <dbReference type="ARBA" id="ARBA00022989"/>
    </source>
</evidence>
<keyword evidence="5 7" id="KW-1133">Transmembrane helix</keyword>
<dbReference type="EMBL" id="NJGI01000001">
    <property type="protein sequence ID" value="PGH22516.1"/>
    <property type="molecule type" value="Genomic_DNA"/>
</dbReference>
<keyword evidence="3" id="KW-1003">Cell membrane</keyword>
<comment type="subcellular location">
    <subcellularLocation>
        <location evidence="1">Cell membrane</location>
        <topology evidence="1">Multi-pass membrane protein</topology>
    </subcellularLocation>
</comment>
<dbReference type="InterPro" id="IPR003370">
    <property type="entry name" value="Chromate_transpt"/>
</dbReference>
<proteinExistence type="inferred from homology"/>
<dbReference type="AlphaFoldDB" id="A0A2B7YLS6"/>
<keyword evidence="6 7" id="KW-0472">Membrane</keyword>
<accession>A0A2B7YLS6</accession>
<dbReference type="RefSeq" id="WP_098702575.1">
    <property type="nucleotide sequence ID" value="NZ_NJGI01000001.1"/>
</dbReference>
<sequence length="177" mass="19358">MIYLNLFFVFFKVGLFSFGGGYAILPLMQHEVVDVNKWISSKDFTDIVAVSQITPGPISINLATHVGYRIGGTLGSTVATFSVVLPSIIIIMTIIVVFLKKFNKLPVVQRIFKSLRVTIVGLILAAGIALFVKENFIDYKSYIIFASVLIGGLFFKIGSITLIILSGVAGAILYYII</sequence>
<evidence type="ECO:0000256" key="3">
    <source>
        <dbReference type="ARBA" id="ARBA00022475"/>
    </source>
</evidence>
<comment type="similarity">
    <text evidence="2">Belongs to the chromate ion transporter (CHR) (TC 2.A.51) family.</text>
</comment>
<organism evidence="8 9">
    <name type="scientific">Fusobacterium nucleatum subsp. polymorphum</name>
    <name type="common">Fusobacterium polymorphum</name>
    <dbReference type="NCBI Taxonomy" id="76857"/>
    <lineage>
        <taxon>Bacteria</taxon>
        <taxon>Fusobacteriati</taxon>
        <taxon>Fusobacteriota</taxon>
        <taxon>Fusobacteriia</taxon>
        <taxon>Fusobacteriales</taxon>
        <taxon>Fusobacteriaceae</taxon>
        <taxon>Fusobacterium</taxon>
    </lineage>
</organism>
<evidence type="ECO:0000256" key="7">
    <source>
        <dbReference type="SAM" id="Phobius"/>
    </source>
</evidence>
<dbReference type="Pfam" id="PF02417">
    <property type="entry name" value="Chromate_transp"/>
    <property type="match status" value="1"/>
</dbReference>
<evidence type="ECO:0000256" key="4">
    <source>
        <dbReference type="ARBA" id="ARBA00022692"/>
    </source>
</evidence>
<dbReference type="InterPro" id="IPR052518">
    <property type="entry name" value="CHR_Transporter"/>
</dbReference>
<comment type="caution">
    <text evidence="8">The sequence shown here is derived from an EMBL/GenBank/DDBJ whole genome shotgun (WGS) entry which is preliminary data.</text>
</comment>
<feature type="transmembrane region" description="Helical" evidence="7">
    <location>
        <begin position="7"/>
        <end position="28"/>
    </location>
</feature>
<evidence type="ECO:0000256" key="6">
    <source>
        <dbReference type="ARBA" id="ARBA00023136"/>
    </source>
</evidence>
<evidence type="ECO:0000313" key="8">
    <source>
        <dbReference type="EMBL" id="PGH22516.1"/>
    </source>
</evidence>
<reference evidence="8 9" key="1">
    <citation type="submission" date="2017-06" db="EMBL/GenBank/DDBJ databases">
        <title>Genome sequencing of Fusobacterium nucleatum subsp. polymorphum KCOM 1232 (=ChDC F37).</title>
        <authorList>
            <person name="Kook J.-K."/>
            <person name="Park S.-N."/>
            <person name="Lim Y.K."/>
            <person name="Roh H."/>
        </authorList>
    </citation>
    <scope>NUCLEOTIDE SEQUENCE [LARGE SCALE GENOMIC DNA]</scope>
    <source>
        <strain evidence="9">KCOM 1232 ( ChDC F37)</strain>
    </source>
</reference>
<dbReference type="STRING" id="76857.RO02_02435"/>